<organism evidence="5 6">
    <name type="scientific">Dysosmobacter welbionis</name>
    <dbReference type="NCBI Taxonomy" id="2093857"/>
    <lineage>
        <taxon>Bacteria</taxon>
        <taxon>Bacillati</taxon>
        <taxon>Bacillota</taxon>
        <taxon>Clostridia</taxon>
        <taxon>Eubacteriales</taxon>
        <taxon>Oscillospiraceae</taxon>
        <taxon>Dysosmobacter</taxon>
    </lineage>
</organism>
<dbReference type="PANTHER" id="PTHR44942">
    <property type="entry name" value="METHYLTRANSF_11 DOMAIN-CONTAINING PROTEIN"/>
    <property type="match status" value="1"/>
</dbReference>
<dbReference type="PANTHER" id="PTHR44942:SF4">
    <property type="entry name" value="METHYLTRANSFERASE TYPE 11 DOMAIN-CONTAINING PROTEIN"/>
    <property type="match status" value="1"/>
</dbReference>
<name>A0A4D7AKQ6_9FIRM</name>
<dbReference type="Proteomes" id="UP000298642">
    <property type="component" value="Chromosome"/>
</dbReference>
<evidence type="ECO:0000313" key="6">
    <source>
        <dbReference type="Proteomes" id="UP000298642"/>
    </source>
</evidence>
<dbReference type="RefSeq" id="WP_136891347.1">
    <property type="nucleotide sequence ID" value="NZ_CP034413.3"/>
</dbReference>
<dbReference type="SUPFAM" id="SSF53335">
    <property type="entry name" value="S-adenosyl-L-methionine-dependent methyltransferases"/>
    <property type="match status" value="1"/>
</dbReference>
<reference evidence="6" key="1">
    <citation type="submission" date="2018-12" db="EMBL/GenBank/DDBJ databases">
        <title>Dusodibacter welbiota gen. nov., sp. nov., isolated from human faeces and emended description of the Oscillibacter genus.</title>
        <authorList>
            <person name="Le Roy T."/>
            <person name="Van der Smissen P."/>
            <person name="Delzenne N."/>
            <person name="Muccioli G."/>
            <person name="Collet J.F."/>
            <person name="Cani P.D."/>
        </authorList>
    </citation>
    <scope>NUCLEOTIDE SEQUENCE [LARGE SCALE GENOMIC DNA]</scope>
    <source>
        <strain evidence="6">J115</strain>
    </source>
</reference>
<evidence type="ECO:0000313" key="5">
    <source>
        <dbReference type="EMBL" id="QCI59639.1"/>
    </source>
</evidence>
<accession>A0A4D7AKQ6</accession>
<dbReference type="InterPro" id="IPR051052">
    <property type="entry name" value="Diverse_substrate_MTase"/>
</dbReference>
<dbReference type="EMBL" id="CP034413">
    <property type="protein sequence ID" value="QCI59639.1"/>
    <property type="molecule type" value="Genomic_DNA"/>
</dbReference>
<feature type="domain" description="Methyltransferase type 11" evidence="4">
    <location>
        <begin position="44"/>
        <end position="135"/>
    </location>
</feature>
<evidence type="ECO:0000256" key="1">
    <source>
        <dbReference type="ARBA" id="ARBA00008361"/>
    </source>
</evidence>
<dbReference type="Gene3D" id="3.40.50.150">
    <property type="entry name" value="Vaccinia Virus protein VP39"/>
    <property type="match status" value="1"/>
</dbReference>
<evidence type="ECO:0000256" key="2">
    <source>
        <dbReference type="ARBA" id="ARBA00022603"/>
    </source>
</evidence>
<keyword evidence="2 5" id="KW-0489">Methyltransferase</keyword>
<dbReference type="InterPro" id="IPR013216">
    <property type="entry name" value="Methyltransf_11"/>
</dbReference>
<dbReference type="Pfam" id="PF08241">
    <property type="entry name" value="Methyltransf_11"/>
    <property type="match status" value="1"/>
</dbReference>
<evidence type="ECO:0000256" key="3">
    <source>
        <dbReference type="ARBA" id="ARBA00022679"/>
    </source>
</evidence>
<comment type="similarity">
    <text evidence="1">Belongs to the methyltransferase superfamily.</text>
</comment>
<evidence type="ECO:0000259" key="4">
    <source>
        <dbReference type="Pfam" id="PF08241"/>
    </source>
</evidence>
<keyword evidence="3 5" id="KW-0808">Transferase</keyword>
<gene>
    <name evidence="5" type="ORF">EIO64_10745</name>
</gene>
<keyword evidence="6" id="KW-1185">Reference proteome</keyword>
<dbReference type="AlphaFoldDB" id="A0A4D7AKQ6"/>
<protein>
    <submittedName>
        <fullName evidence="5">Class I SAM-dependent methyltransferase</fullName>
    </submittedName>
</protein>
<sequence>MRNTFDRFNGRHQDYQAARPSYAQEFLDWLGELYAPPERYTAADIGSGTGKLSAQLLAAGFRVCGVEPNPDMRGAAEALLGGDPRFSSSNGTDHDTGLPDRSVDMVAAAQAFHWFDGPAFARECRRILRPGGRAVLVWNVRGSAPVNQALAQVFREHCPSFHGFTGGMGEDDPRIRDFFGGAYEKRRFPNPLTLDRDRFLRRCFSSSYALREGDADYEAFRAALEALFDTFASGGQLIQPNETVAYVGIPAAPQG</sequence>
<dbReference type="GO" id="GO:0032259">
    <property type="term" value="P:methylation"/>
    <property type="evidence" value="ECO:0007669"/>
    <property type="project" value="UniProtKB-KW"/>
</dbReference>
<proteinExistence type="inferred from homology"/>
<dbReference type="KEGG" id="obj:EIO64_10745"/>
<dbReference type="InterPro" id="IPR029063">
    <property type="entry name" value="SAM-dependent_MTases_sf"/>
</dbReference>
<dbReference type="GO" id="GO:0008757">
    <property type="term" value="F:S-adenosylmethionine-dependent methyltransferase activity"/>
    <property type="evidence" value="ECO:0007669"/>
    <property type="project" value="InterPro"/>
</dbReference>
<dbReference type="CDD" id="cd02440">
    <property type="entry name" value="AdoMet_MTases"/>
    <property type="match status" value="1"/>
</dbReference>